<sequence>ISRRAFFSFLVGGAALVGLPMAYFERQIKFCDLDFAFRNCKLRGGWLVLKQTRYFDPLKEGASTVGWKTWINGEKYSQLITLNGIPTEEVAAELTEILQVTLDRFRLEFASRLA</sequence>
<organism evidence="2">
    <name type="scientific">marine sediment metagenome</name>
    <dbReference type="NCBI Taxonomy" id="412755"/>
    <lineage>
        <taxon>unclassified sequences</taxon>
        <taxon>metagenomes</taxon>
        <taxon>ecological metagenomes</taxon>
    </lineage>
</organism>
<feature type="non-terminal residue" evidence="2">
    <location>
        <position position="1"/>
    </location>
</feature>
<name>A0A0F9AYJ1_9ZZZZ</name>
<evidence type="ECO:0000313" key="2">
    <source>
        <dbReference type="EMBL" id="KKL06602.1"/>
    </source>
</evidence>
<gene>
    <name evidence="2" type="ORF">LCGC14_2594410</name>
</gene>
<keyword evidence="1" id="KW-0812">Transmembrane</keyword>
<feature type="transmembrane region" description="Helical" evidence="1">
    <location>
        <begin position="6"/>
        <end position="24"/>
    </location>
</feature>
<keyword evidence="1" id="KW-0472">Membrane</keyword>
<accession>A0A0F9AYJ1</accession>
<protein>
    <submittedName>
        <fullName evidence="2">Uncharacterized protein</fullName>
    </submittedName>
</protein>
<dbReference type="AlphaFoldDB" id="A0A0F9AYJ1"/>
<comment type="caution">
    <text evidence="2">The sequence shown here is derived from an EMBL/GenBank/DDBJ whole genome shotgun (WGS) entry which is preliminary data.</text>
</comment>
<proteinExistence type="predicted"/>
<keyword evidence="1" id="KW-1133">Transmembrane helix</keyword>
<reference evidence="2" key="1">
    <citation type="journal article" date="2015" name="Nature">
        <title>Complex archaea that bridge the gap between prokaryotes and eukaryotes.</title>
        <authorList>
            <person name="Spang A."/>
            <person name="Saw J.H."/>
            <person name="Jorgensen S.L."/>
            <person name="Zaremba-Niedzwiedzka K."/>
            <person name="Martijn J."/>
            <person name="Lind A.E."/>
            <person name="van Eijk R."/>
            <person name="Schleper C."/>
            <person name="Guy L."/>
            <person name="Ettema T.J."/>
        </authorList>
    </citation>
    <scope>NUCLEOTIDE SEQUENCE</scope>
</reference>
<evidence type="ECO:0000256" key="1">
    <source>
        <dbReference type="SAM" id="Phobius"/>
    </source>
</evidence>
<dbReference type="EMBL" id="LAZR01043639">
    <property type="protein sequence ID" value="KKL06602.1"/>
    <property type="molecule type" value="Genomic_DNA"/>
</dbReference>